<organism evidence="2 3">
    <name type="scientific">Euplotes crassus</name>
    <dbReference type="NCBI Taxonomy" id="5936"/>
    <lineage>
        <taxon>Eukaryota</taxon>
        <taxon>Sar</taxon>
        <taxon>Alveolata</taxon>
        <taxon>Ciliophora</taxon>
        <taxon>Intramacronucleata</taxon>
        <taxon>Spirotrichea</taxon>
        <taxon>Hypotrichia</taxon>
        <taxon>Euplotida</taxon>
        <taxon>Euplotidae</taxon>
        <taxon>Moneuplotes</taxon>
    </lineage>
</organism>
<dbReference type="AlphaFoldDB" id="A0AAD1XE60"/>
<feature type="region of interest" description="Disordered" evidence="1">
    <location>
        <begin position="195"/>
        <end position="264"/>
    </location>
</feature>
<proteinExistence type="predicted"/>
<evidence type="ECO:0000313" key="3">
    <source>
        <dbReference type="Proteomes" id="UP001295684"/>
    </source>
</evidence>
<protein>
    <submittedName>
        <fullName evidence="2">Uncharacterized protein</fullName>
    </submittedName>
</protein>
<feature type="region of interest" description="Disordered" evidence="1">
    <location>
        <begin position="31"/>
        <end position="56"/>
    </location>
</feature>
<feature type="compositionally biased region" description="Basic and acidic residues" evidence="1">
    <location>
        <begin position="195"/>
        <end position="204"/>
    </location>
</feature>
<name>A0AAD1XE60_EUPCR</name>
<dbReference type="Proteomes" id="UP001295684">
    <property type="component" value="Unassembled WGS sequence"/>
</dbReference>
<feature type="compositionally biased region" description="Basic and acidic residues" evidence="1">
    <location>
        <begin position="31"/>
        <end position="43"/>
    </location>
</feature>
<evidence type="ECO:0000256" key="1">
    <source>
        <dbReference type="SAM" id="MobiDB-lite"/>
    </source>
</evidence>
<dbReference type="EMBL" id="CAMPGE010008929">
    <property type="protein sequence ID" value="CAI2367812.1"/>
    <property type="molecule type" value="Genomic_DNA"/>
</dbReference>
<gene>
    <name evidence="2" type="ORF">ECRASSUSDP1_LOCUS9100</name>
</gene>
<feature type="compositionally biased region" description="Polar residues" evidence="1">
    <location>
        <begin position="231"/>
        <end position="248"/>
    </location>
</feature>
<feature type="compositionally biased region" description="Acidic residues" evidence="1">
    <location>
        <begin position="44"/>
        <end position="53"/>
    </location>
</feature>
<keyword evidence="3" id="KW-1185">Reference proteome</keyword>
<reference evidence="2" key="1">
    <citation type="submission" date="2023-07" db="EMBL/GenBank/DDBJ databases">
        <authorList>
            <consortium name="AG Swart"/>
            <person name="Singh M."/>
            <person name="Singh A."/>
            <person name="Seah K."/>
            <person name="Emmerich C."/>
        </authorList>
    </citation>
    <scope>NUCLEOTIDE SEQUENCE</scope>
    <source>
        <strain evidence="2">DP1</strain>
    </source>
</reference>
<evidence type="ECO:0000313" key="2">
    <source>
        <dbReference type="EMBL" id="CAI2367812.1"/>
    </source>
</evidence>
<feature type="compositionally biased region" description="Basic residues" evidence="1">
    <location>
        <begin position="251"/>
        <end position="261"/>
    </location>
</feature>
<accession>A0AAD1XE60</accession>
<sequence>MKSQGGKWQPMFSRAGKYTVNQYIAFSESAHSKSLELQKRNPNQDEEDQDEFYTDSMRGERKFEIKKANKSGSNLYNSSKLSSATLGTSSFKAVSREKRELIFASKTNAPEVGKYKIYEKDNLQAIRKFNYNKTLPRKSKKGVANINELCDRLLRGTQNRENRLNIINKIFRKRGHRKYRFDEDKISKLYGSYFRDTDSDDKPHNKSMNIRSKGLDLHSSQESPSLEKSHSNNKNSTNDHINIQSYSPFSKKIKMPRNSSRRNKEEFKINLQKNERPLTNQKFNKTYKNNFSSSLKDKQMFFQTMQANSSIDRDSKMSFASTSFGFSPIPNKKAKFSYKNYFLSGSYHLVKNLTKSSCSRESSVEAAYSTENDHNFEIIPNNAMLSTTTDSFSKHIPTVNFEKQLSRKLHKLRSRIKKKKNLFMKARQMPI</sequence>
<comment type="caution">
    <text evidence="2">The sequence shown here is derived from an EMBL/GenBank/DDBJ whole genome shotgun (WGS) entry which is preliminary data.</text>
</comment>